<dbReference type="AlphaFoldDB" id="A0A6M0IKA9"/>
<evidence type="ECO:0000313" key="2">
    <source>
        <dbReference type="Proteomes" id="UP000477386"/>
    </source>
</evidence>
<gene>
    <name evidence="1" type="ORF">GK091_15325</name>
</gene>
<protein>
    <submittedName>
        <fullName evidence="1">DUF2158 domain-containing protein</fullName>
    </submittedName>
</protein>
<dbReference type="EMBL" id="JAAGNZ010000001">
    <property type="protein sequence ID" value="NEU68262.1"/>
    <property type="molecule type" value="Genomic_DNA"/>
</dbReference>
<dbReference type="Pfam" id="PF09926">
    <property type="entry name" value="DUF2158"/>
    <property type="match status" value="1"/>
</dbReference>
<sequence length="61" mass="6875">MENEKIKQGDLVQLKSGGPIMTFSGYIGAEAVCVWFDKNSEFKTAKMFPSSLRLAKEEEKM</sequence>
<proteinExistence type="predicted"/>
<dbReference type="Proteomes" id="UP000477386">
    <property type="component" value="Unassembled WGS sequence"/>
</dbReference>
<organism evidence="1 2">
    <name type="scientific">Spirosoma agri</name>
    <dbReference type="NCBI Taxonomy" id="1987381"/>
    <lineage>
        <taxon>Bacteria</taxon>
        <taxon>Pseudomonadati</taxon>
        <taxon>Bacteroidota</taxon>
        <taxon>Cytophagia</taxon>
        <taxon>Cytophagales</taxon>
        <taxon>Cytophagaceae</taxon>
        <taxon>Spirosoma</taxon>
    </lineage>
</organism>
<keyword evidence="2" id="KW-1185">Reference proteome</keyword>
<reference evidence="1 2" key="1">
    <citation type="submission" date="2020-02" db="EMBL/GenBank/DDBJ databases">
        <title>Draft genome sequence of two Spirosoma agri KCTC 52727 and Spirosoma terrae KCTC 52035.</title>
        <authorList>
            <person name="Rojas J."/>
            <person name="Ambika Manirajan B."/>
            <person name="Ratering S."/>
            <person name="Suarez C."/>
            <person name="Schnell S."/>
        </authorList>
    </citation>
    <scope>NUCLEOTIDE SEQUENCE [LARGE SCALE GENOMIC DNA]</scope>
    <source>
        <strain evidence="1 2">KCTC 52727</strain>
    </source>
</reference>
<evidence type="ECO:0000313" key="1">
    <source>
        <dbReference type="EMBL" id="NEU68262.1"/>
    </source>
</evidence>
<name>A0A6M0IKA9_9BACT</name>
<dbReference type="RefSeq" id="WP_164039933.1">
    <property type="nucleotide sequence ID" value="NZ_JAAGNZ010000001.1"/>
</dbReference>
<accession>A0A6M0IKA9</accession>
<comment type="caution">
    <text evidence="1">The sequence shown here is derived from an EMBL/GenBank/DDBJ whole genome shotgun (WGS) entry which is preliminary data.</text>
</comment>
<dbReference type="InterPro" id="IPR019226">
    <property type="entry name" value="DUF2158"/>
</dbReference>